<dbReference type="PROSITE" id="PS50949">
    <property type="entry name" value="HTH_GNTR"/>
    <property type="match status" value="1"/>
</dbReference>
<evidence type="ECO:0000313" key="6">
    <source>
        <dbReference type="Proteomes" id="UP000035036"/>
    </source>
</evidence>
<dbReference type="SUPFAM" id="SSF64288">
    <property type="entry name" value="Chorismate lyase-like"/>
    <property type="match status" value="1"/>
</dbReference>
<dbReference type="AlphaFoldDB" id="A0A0B5FG59"/>
<dbReference type="InterPro" id="IPR028978">
    <property type="entry name" value="Chorismate_lyase_/UTRA_dom_sf"/>
</dbReference>
<dbReference type="InterPro" id="IPR036388">
    <property type="entry name" value="WH-like_DNA-bd_sf"/>
</dbReference>
<keyword evidence="6" id="KW-1185">Reference proteome</keyword>
<dbReference type="SUPFAM" id="SSF46785">
    <property type="entry name" value="Winged helix' DNA-binding domain"/>
    <property type="match status" value="1"/>
</dbReference>
<dbReference type="RefSeq" id="WP_040200953.1">
    <property type="nucleotide sequence ID" value="NZ_CP010311.1"/>
</dbReference>
<dbReference type="Pfam" id="PF00392">
    <property type="entry name" value="GntR"/>
    <property type="match status" value="1"/>
</dbReference>
<dbReference type="EMBL" id="CP010311">
    <property type="protein sequence ID" value="AJF07112.1"/>
    <property type="molecule type" value="Genomic_DNA"/>
</dbReference>
<sequence>MSVYQIEKGAGCQPAYRQISEKLTKEVQSLYQPGDLLPPENALASLFGVNRHTLRKAVDELVIDGLVQRQHGKGIYVLDTAIKYSIGSRTRFTEALEAQGYSTESQVLDKKVISARGKVAKRLGIAEGEQVIYIESLRKVEGRPFCLISHYLPLAICPELIENYDSGSLHKFLEKSCAINLTRQESLVSTTLPDADEGKKLQMPLRIPILKVKSINIDTKTQIPVEYAVTRFRGDSAELSFKP</sequence>
<dbReference type="HOGENOM" id="CLU_063236_2_2_7"/>
<dbReference type="GO" id="GO:0003677">
    <property type="term" value="F:DNA binding"/>
    <property type="evidence" value="ECO:0007669"/>
    <property type="project" value="UniProtKB-KW"/>
</dbReference>
<evidence type="ECO:0000256" key="3">
    <source>
        <dbReference type="ARBA" id="ARBA00023163"/>
    </source>
</evidence>
<dbReference type="OrthoDB" id="9812645at2"/>
<evidence type="ECO:0000259" key="4">
    <source>
        <dbReference type="PROSITE" id="PS50949"/>
    </source>
</evidence>
<dbReference type="InterPro" id="IPR000524">
    <property type="entry name" value="Tscrpt_reg_HTH_GntR"/>
</dbReference>
<dbReference type="CDD" id="cd07377">
    <property type="entry name" value="WHTH_GntR"/>
    <property type="match status" value="1"/>
</dbReference>
<gene>
    <name evidence="5" type="ORF">GSUB_11815</name>
</gene>
<dbReference type="Proteomes" id="UP000035036">
    <property type="component" value="Chromosome"/>
</dbReference>
<dbReference type="SMART" id="SM00866">
    <property type="entry name" value="UTRA"/>
    <property type="match status" value="1"/>
</dbReference>
<dbReference type="PANTHER" id="PTHR44846:SF16">
    <property type="entry name" value="TRANSCRIPTIONAL REGULATOR PHNF-RELATED"/>
    <property type="match status" value="1"/>
</dbReference>
<evidence type="ECO:0000256" key="2">
    <source>
        <dbReference type="ARBA" id="ARBA00023125"/>
    </source>
</evidence>
<keyword evidence="2" id="KW-0238">DNA-binding</keyword>
<dbReference type="PANTHER" id="PTHR44846">
    <property type="entry name" value="MANNOSYL-D-GLYCERATE TRANSPORT/METABOLISM SYSTEM REPRESSOR MNGR-RELATED"/>
    <property type="match status" value="1"/>
</dbReference>
<dbReference type="InterPro" id="IPR012702">
    <property type="entry name" value="CP_lyase_PhnF"/>
</dbReference>
<keyword evidence="3" id="KW-0804">Transcription</keyword>
<reference evidence="5 6" key="1">
    <citation type="journal article" date="2015" name="Genome Announc.">
        <title>Genomes of Geoalkalibacter ferrihydriticus Z-0531T and Geoalkalibacter subterraneus Red1T, Two Haloalkaliphilic Metal-Reducing Deltaproteobacteria.</title>
        <authorList>
            <person name="Badalamenti J.P."/>
            <person name="Krajmalnik-Brown R."/>
            <person name="Torres C.I."/>
            <person name="Bond D.R."/>
        </authorList>
    </citation>
    <scope>NUCLEOTIDE SEQUENCE [LARGE SCALE GENOMIC DNA]</scope>
    <source>
        <strain evidence="5 6">Red1</strain>
    </source>
</reference>
<dbReference type="PRINTS" id="PR00035">
    <property type="entry name" value="HTHGNTR"/>
</dbReference>
<dbReference type="Pfam" id="PF07702">
    <property type="entry name" value="UTRA"/>
    <property type="match status" value="1"/>
</dbReference>
<dbReference type="KEGG" id="gsb:GSUB_11815"/>
<protein>
    <submittedName>
        <fullName evidence="5">GntR family transcriptional regulator</fullName>
    </submittedName>
</protein>
<dbReference type="InterPro" id="IPR050679">
    <property type="entry name" value="Bact_HTH_transcr_reg"/>
</dbReference>
<evidence type="ECO:0000313" key="5">
    <source>
        <dbReference type="EMBL" id="AJF07112.1"/>
    </source>
</evidence>
<name>A0A0B5FG59_9BACT</name>
<dbReference type="NCBIfam" id="TIGR02325">
    <property type="entry name" value="C_P_lyase_phnF"/>
    <property type="match status" value="1"/>
</dbReference>
<dbReference type="Gene3D" id="1.10.10.10">
    <property type="entry name" value="Winged helix-like DNA-binding domain superfamily/Winged helix DNA-binding domain"/>
    <property type="match status" value="1"/>
</dbReference>
<dbReference type="SMART" id="SM00345">
    <property type="entry name" value="HTH_GNTR"/>
    <property type="match status" value="1"/>
</dbReference>
<accession>A0A0B5FG59</accession>
<keyword evidence="1" id="KW-0805">Transcription regulation</keyword>
<dbReference type="Gene3D" id="3.40.1410.10">
    <property type="entry name" value="Chorismate lyase-like"/>
    <property type="match status" value="1"/>
</dbReference>
<organism evidence="5 6">
    <name type="scientific">Geoalkalibacter subterraneus</name>
    <dbReference type="NCBI Taxonomy" id="483547"/>
    <lineage>
        <taxon>Bacteria</taxon>
        <taxon>Pseudomonadati</taxon>
        <taxon>Thermodesulfobacteriota</taxon>
        <taxon>Desulfuromonadia</taxon>
        <taxon>Desulfuromonadales</taxon>
        <taxon>Geoalkalibacteraceae</taxon>
        <taxon>Geoalkalibacter</taxon>
    </lineage>
</organism>
<dbReference type="STRING" id="483547.GSUB_11815"/>
<evidence type="ECO:0000256" key="1">
    <source>
        <dbReference type="ARBA" id="ARBA00023015"/>
    </source>
</evidence>
<dbReference type="InterPro" id="IPR011663">
    <property type="entry name" value="UTRA"/>
</dbReference>
<dbReference type="GO" id="GO:0003700">
    <property type="term" value="F:DNA-binding transcription factor activity"/>
    <property type="evidence" value="ECO:0007669"/>
    <property type="project" value="InterPro"/>
</dbReference>
<dbReference type="InterPro" id="IPR036390">
    <property type="entry name" value="WH_DNA-bd_sf"/>
</dbReference>
<feature type="domain" description="HTH gntR-type" evidence="4">
    <location>
        <begin position="13"/>
        <end position="80"/>
    </location>
</feature>
<proteinExistence type="predicted"/>